<dbReference type="GO" id="GO:0003824">
    <property type="term" value="F:catalytic activity"/>
    <property type="evidence" value="ECO:0007669"/>
    <property type="project" value="InterPro"/>
</dbReference>
<evidence type="ECO:0000313" key="3">
    <source>
        <dbReference type="EMBL" id="RKG97735.1"/>
    </source>
</evidence>
<gene>
    <name evidence="3" type="ORF">D7X32_31740</name>
</gene>
<dbReference type="PANTHER" id="PTHR14859:SF15">
    <property type="entry name" value="ENDONUCLEASE_EXONUCLEASE_PHOSPHATASE DOMAIN-CONTAINING PROTEIN"/>
    <property type="match status" value="1"/>
</dbReference>
<organism evidence="3 4">
    <name type="scientific">Corallococcus carmarthensis</name>
    <dbReference type="NCBI Taxonomy" id="2316728"/>
    <lineage>
        <taxon>Bacteria</taxon>
        <taxon>Pseudomonadati</taxon>
        <taxon>Myxococcota</taxon>
        <taxon>Myxococcia</taxon>
        <taxon>Myxococcales</taxon>
        <taxon>Cystobacterineae</taxon>
        <taxon>Myxococcaceae</taxon>
        <taxon>Corallococcus</taxon>
    </lineage>
</organism>
<dbReference type="GO" id="GO:0006506">
    <property type="term" value="P:GPI anchor biosynthetic process"/>
    <property type="evidence" value="ECO:0007669"/>
    <property type="project" value="TreeGrafter"/>
</dbReference>
<name>A0A3A8JRC3_9BACT</name>
<comment type="caution">
    <text evidence="3">The sequence shown here is derived from an EMBL/GenBank/DDBJ whole genome shotgun (WGS) entry which is preliminary data.</text>
</comment>
<evidence type="ECO:0000256" key="1">
    <source>
        <dbReference type="SAM" id="MobiDB-lite"/>
    </source>
</evidence>
<dbReference type="Proteomes" id="UP000268313">
    <property type="component" value="Unassembled WGS sequence"/>
</dbReference>
<dbReference type="SUPFAM" id="SSF56219">
    <property type="entry name" value="DNase I-like"/>
    <property type="match status" value="1"/>
</dbReference>
<dbReference type="InterPro" id="IPR051916">
    <property type="entry name" value="GPI-anchor_lipid_remodeler"/>
</dbReference>
<dbReference type="InterPro" id="IPR005135">
    <property type="entry name" value="Endo/exonuclease/phosphatase"/>
</dbReference>
<dbReference type="GO" id="GO:0016020">
    <property type="term" value="C:membrane"/>
    <property type="evidence" value="ECO:0007669"/>
    <property type="project" value="GOC"/>
</dbReference>
<feature type="region of interest" description="Disordered" evidence="1">
    <location>
        <begin position="76"/>
        <end position="132"/>
    </location>
</feature>
<evidence type="ECO:0000259" key="2">
    <source>
        <dbReference type="Pfam" id="PF03372"/>
    </source>
</evidence>
<feature type="compositionally biased region" description="Pro residues" evidence="1">
    <location>
        <begin position="120"/>
        <end position="132"/>
    </location>
</feature>
<dbReference type="InterPro" id="IPR036691">
    <property type="entry name" value="Endo/exonu/phosph_ase_sf"/>
</dbReference>
<evidence type="ECO:0000313" key="4">
    <source>
        <dbReference type="Proteomes" id="UP000268313"/>
    </source>
</evidence>
<dbReference type="PANTHER" id="PTHR14859">
    <property type="entry name" value="CALCOFLUOR WHITE HYPERSENSITIVE PROTEIN PRECURSOR"/>
    <property type="match status" value="1"/>
</dbReference>
<protein>
    <recommendedName>
        <fullName evidence="2">Endonuclease/exonuclease/phosphatase domain-containing protein</fullName>
    </recommendedName>
</protein>
<reference evidence="4" key="1">
    <citation type="submission" date="2018-09" db="EMBL/GenBank/DDBJ databases">
        <authorList>
            <person name="Livingstone P.G."/>
            <person name="Whitworth D.E."/>
        </authorList>
    </citation>
    <scope>NUCLEOTIDE SEQUENCE [LARGE SCALE GENOMIC DNA]</scope>
    <source>
        <strain evidence="4">CA043D</strain>
    </source>
</reference>
<proteinExistence type="predicted"/>
<keyword evidence="4" id="KW-1185">Reference proteome</keyword>
<dbReference type="Gene3D" id="3.60.10.10">
    <property type="entry name" value="Endonuclease/exonuclease/phosphatase"/>
    <property type="match status" value="1"/>
</dbReference>
<accession>A0A3A8JRC3</accession>
<dbReference type="Pfam" id="PF03372">
    <property type="entry name" value="Exo_endo_phos"/>
    <property type="match status" value="1"/>
</dbReference>
<feature type="region of interest" description="Disordered" evidence="1">
    <location>
        <begin position="1"/>
        <end position="26"/>
    </location>
</feature>
<sequence>MQRRGHQPGLGPRGRAGPGDAQEQGLRERLLPVHQGQPRQREHRAPVGGIALLCLQGLATGSFQVTRLEQRFVARNRIQDGHSPRKMRTPQGNAREVPPRRATPSPGSIRAHQASRQPDNLPPALPGAGLPSPPGPLSFTVVQRACPRAGLRGPTRCVRLKVLTLNVAHGAPFAVPMPFLRRRSALLGTLDRVAALLSREAADVVALQEADRSSLFSGRVDQVARIAEQAGYPHVHHGVHSGVPGLFAQGTALLCRHPLESRDTAHFGRDRRVDKGFVVATLKGERGPEVVSLHLDPFSAAVRQRQVDLLIHALRQRPERPRVVMGDFNAEDVEGDGPVARLCAALGLHTPAGGEPTYPVPKARQRLDQVLISHALRFTRYERLPDTVSDHHAVVAELTFSGG</sequence>
<dbReference type="AlphaFoldDB" id="A0A3A8JRC3"/>
<dbReference type="EMBL" id="RAWE01000165">
    <property type="protein sequence ID" value="RKG97735.1"/>
    <property type="molecule type" value="Genomic_DNA"/>
</dbReference>
<feature type="domain" description="Endonuclease/exonuclease/phosphatase" evidence="2">
    <location>
        <begin position="163"/>
        <end position="391"/>
    </location>
</feature>